<name>A0A816UGD1_BRANA</name>
<dbReference type="EMBL" id="HG994372">
    <property type="protein sequence ID" value="CAF2108569.1"/>
    <property type="molecule type" value="Genomic_DNA"/>
</dbReference>
<proteinExistence type="predicted"/>
<dbReference type="AlphaFoldDB" id="A0A816UGD1"/>
<sequence>QEEEETKEQELTLEEIYRLRADGSRPAVPLKPSFSKKTGHADKNITFSKVKKPARGNKKQVVRDPRFDSLAGNVDPEGFRKRSQIPQSNK</sequence>
<feature type="region of interest" description="Disordered" evidence="1">
    <location>
        <begin position="23"/>
        <end position="90"/>
    </location>
</feature>
<feature type="non-terminal residue" evidence="2">
    <location>
        <position position="1"/>
    </location>
</feature>
<reference evidence="2" key="1">
    <citation type="submission" date="2021-01" db="EMBL/GenBank/DDBJ databases">
        <authorList>
            <consortium name="Genoscope - CEA"/>
            <person name="William W."/>
        </authorList>
    </citation>
    <scope>NUCLEOTIDE SEQUENCE</scope>
</reference>
<evidence type="ECO:0000313" key="2">
    <source>
        <dbReference type="EMBL" id="CAF2108569.1"/>
    </source>
</evidence>
<evidence type="ECO:0000256" key="1">
    <source>
        <dbReference type="SAM" id="MobiDB-lite"/>
    </source>
</evidence>
<protein>
    <submittedName>
        <fullName evidence="2">(rape) hypothetical protein</fullName>
    </submittedName>
</protein>
<feature type="compositionally biased region" description="Basic residues" evidence="1">
    <location>
        <begin position="49"/>
        <end position="60"/>
    </location>
</feature>
<gene>
    <name evidence="2" type="ORF">DARMORV10_C08P15580.1</name>
</gene>
<organism evidence="2">
    <name type="scientific">Brassica napus</name>
    <name type="common">Rape</name>
    <dbReference type="NCBI Taxonomy" id="3708"/>
    <lineage>
        <taxon>Eukaryota</taxon>
        <taxon>Viridiplantae</taxon>
        <taxon>Streptophyta</taxon>
        <taxon>Embryophyta</taxon>
        <taxon>Tracheophyta</taxon>
        <taxon>Spermatophyta</taxon>
        <taxon>Magnoliopsida</taxon>
        <taxon>eudicotyledons</taxon>
        <taxon>Gunneridae</taxon>
        <taxon>Pentapetalae</taxon>
        <taxon>rosids</taxon>
        <taxon>malvids</taxon>
        <taxon>Brassicales</taxon>
        <taxon>Brassicaceae</taxon>
        <taxon>Brassiceae</taxon>
        <taxon>Brassica</taxon>
    </lineage>
</organism>
<dbReference type="Proteomes" id="UP001295469">
    <property type="component" value="Chromosome C08"/>
</dbReference>
<accession>A0A816UGD1</accession>